<dbReference type="RefSeq" id="WP_142943792.1">
    <property type="nucleotide sequence ID" value="NZ_VIKR01000006.1"/>
</dbReference>
<feature type="transmembrane region" description="Helical" evidence="1">
    <location>
        <begin position="14"/>
        <end position="35"/>
    </location>
</feature>
<reference evidence="2 3" key="1">
    <citation type="submission" date="2019-06" db="EMBL/GenBank/DDBJ databases">
        <title>Draft genome of Aliikangiella marina GYP-15.</title>
        <authorList>
            <person name="Wang G."/>
        </authorList>
    </citation>
    <scope>NUCLEOTIDE SEQUENCE [LARGE SCALE GENOMIC DNA]</scope>
    <source>
        <strain evidence="2 3">GYP-15</strain>
    </source>
</reference>
<proteinExistence type="predicted"/>
<dbReference type="AlphaFoldDB" id="A0A545T2F2"/>
<keyword evidence="1" id="KW-0812">Transmembrane</keyword>
<protein>
    <submittedName>
        <fullName evidence="2">DUF3149 domain-containing protein</fullName>
    </submittedName>
</protein>
<sequence length="41" mass="4798">MELMRQLFTSPEGILSFAVIFLVIAMAGYFIRLFFKKTHTE</sequence>
<keyword evidence="1" id="KW-0472">Membrane</keyword>
<accession>A0A545T2F2</accession>
<comment type="caution">
    <text evidence="2">The sequence shown here is derived from an EMBL/GenBank/DDBJ whole genome shotgun (WGS) entry which is preliminary data.</text>
</comment>
<evidence type="ECO:0000256" key="1">
    <source>
        <dbReference type="SAM" id="Phobius"/>
    </source>
</evidence>
<dbReference type="OrthoDB" id="8594755at2"/>
<dbReference type="Pfam" id="PF11346">
    <property type="entry name" value="DUF3149"/>
    <property type="match status" value="1"/>
</dbReference>
<dbReference type="Proteomes" id="UP000317839">
    <property type="component" value="Unassembled WGS sequence"/>
</dbReference>
<evidence type="ECO:0000313" key="3">
    <source>
        <dbReference type="Proteomes" id="UP000317839"/>
    </source>
</evidence>
<evidence type="ECO:0000313" key="2">
    <source>
        <dbReference type="EMBL" id="TQV71394.1"/>
    </source>
</evidence>
<gene>
    <name evidence="2" type="ORF">FLL45_19760</name>
</gene>
<name>A0A545T2F2_9GAMM</name>
<keyword evidence="3" id="KW-1185">Reference proteome</keyword>
<organism evidence="2 3">
    <name type="scientific">Aliikangiella marina</name>
    <dbReference type="NCBI Taxonomy" id="1712262"/>
    <lineage>
        <taxon>Bacteria</taxon>
        <taxon>Pseudomonadati</taxon>
        <taxon>Pseudomonadota</taxon>
        <taxon>Gammaproteobacteria</taxon>
        <taxon>Oceanospirillales</taxon>
        <taxon>Pleioneaceae</taxon>
        <taxon>Aliikangiella</taxon>
    </lineage>
</organism>
<dbReference type="EMBL" id="VIKR01000006">
    <property type="protein sequence ID" value="TQV71394.1"/>
    <property type="molecule type" value="Genomic_DNA"/>
</dbReference>
<dbReference type="InterPro" id="IPR021494">
    <property type="entry name" value="DUF3149"/>
</dbReference>
<keyword evidence="1" id="KW-1133">Transmembrane helix</keyword>